<dbReference type="Proteomes" id="UP000474104">
    <property type="component" value="Unassembled WGS sequence"/>
</dbReference>
<comment type="caution">
    <text evidence="1">The sequence shown here is derived from an EMBL/GenBank/DDBJ whole genome shotgun (WGS) entry which is preliminary data.</text>
</comment>
<protein>
    <submittedName>
        <fullName evidence="1">Uncharacterized protein</fullName>
    </submittedName>
</protein>
<proteinExistence type="predicted"/>
<accession>A0A9X5CAL3</accession>
<evidence type="ECO:0000313" key="2">
    <source>
        <dbReference type="Proteomes" id="UP000474104"/>
    </source>
</evidence>
<organism evidence="1 2">
    <name type="scientific">Schaedlerella arabinosiphila</name>
    <dbReference type="NCBI Taxonomy" id="2044587"/>
    <lineage>
        <taxon>Bacteria</taxon>
        <taxon>Bacillati</taxon>
        <taxon>Bacillota</taxon>
        <taxon>Clostridia</taxon>
        <taxon>Lachnospirales</taxon>
        <taxon>Lachnospiraceae</taxon>
        <taxon>Schaedlerella</taxon>
    </lineage>
</organism>
<evidence type="ECO:0000313" key="1">
    <source>
        <dbReference type="EMBL" id="NDO70982.1"/>
    </source>
</evidence>
<sequence length="101" mass="11718">MAAASSKDVRLQTQIILEGEKPQITHCDKNSTLTEISQFPKAKRILEDYMEKCEEEGYPIFKEEPELIQNMHNTTPLRWLMMLSGGHFTGEMMEKVLENCR</sequence>
<dbReference type="RefSeq" id="WP_044990645.1">
    <property type="nucleotide sequence ID" value="NZ_CASCYM010000057.1"/>
</dbReference>
<dbReference type="EMBL" id="VIRB01000128">
    <property type="protein sequence ID" value="NDO70982.1"/>
    <property type="molecule type" value="Genomic_DNA"/>
</dbReference>
<reference evidence="1 2" key="1">
    <citation type="submission" date="2019-07" db="EMBL/GenBank/DDBJ databases">
        <title>Draft genome sequences of 15 bacterial species constituting the stable defined intestinal microbiota of the GM15 gnotobiotic mouse model.</title>
        <authorList>
            <person name="Elie C."/>
            <person name="Mathieu A."/>
            <person name="Saliou A."/>
            <person name="Darnaud M."/>
            <person name="Leulier F."/>
            <person name="Tamellini A."/>
        </authorList>
    </citation>
    <scope>NUCLEOTIDE SEQUENCE [LARGE SCALE GENOMIC DNA]</scope>
    <source>
        <strain evidence="2">ASF 502</strain>
    </source>
</reference>
<gene>
    <name evidence="1" type="ORF">FMM80_20920</name>
</gene>
<name>A0A9X5CAL3_9FIRM</name>
<dbReference type="AlphaFoldDB" id="A0A9X5CAL3"/>